<dbReference type="AlphaFoldDB" id="B8I9N2"/>
<dbReference type="STRING" id="460265.Mnod_0241"/>
<proteinExistence type="predicted"/>
<dbReference type="KEGG" id="mno:Mnod_0241"/>
<sequence>MVNVVQQWNPDDWESFALSLLQVRHGILNVQKVPATHRGDFGIDFYCTAASVIYQCFAVEEPVDVVARATRQKNKITTDLRKLVDGAVEVSQLFLGVPVKKWILLVPLHDSKDVNLHCAKKTTDTRALQLAHLDTDFEVCVHDQGAFPGAALSAAISALTNLSLSVQAPTQKELEEWQAGSPNLLANATKKLSKRTAPGGVQDAVVSGVELFLKGNALVDALRSSAPDLHEKVVAAISGRARRLSYVGPQGGPAPNNIMNTELNTLINAIKDAAPTLSQANAEDIALGTLSDWIMRCPLDFPSNGS</sequence>
<reference evidence="1 2" key="1">
    <citation type="submission" date="2009-01" db="EMBL/GenBank/DDBJ databases">
        <title>Complete sequence of chromosome of Methylobacterium nodulans ORS 2060.</title>
        <authorList>
            <consortium name="US DOE Joint Genome Institute"/>
            <person name="Lucas S."/>
            <person name="Copeland A."/>
            <person name="Lapidus A."/>
            <person name="Glavina del Rio T."/>
            <person name="Dalin E."/>
            <person name="Tice H."/>
            <person name="Bruce D."/>
            <person name="Goodwin L."/>
            <person name="Pitluck S."/>
            <person name="Sims D."/>
            <person name="Brettin T."/>
            <person name="Detter J.C."/>
            <person name="Han C."/>
            <person name="Larimer F."/>
            <person name="Land M."/>
            <person name="Hauser L."/>
            <person name="Kyrpides N."/>
            <person name="Ivanova N."/>
            <person name="Marx C.J."/>
            <person name="Richardson P."/>
        </authorList>
    </citation>
    <scope>NUCLEOTIDE SEQUENCE [LARGE SCALE GENOMIC DNA]</scope>
    <source>
        <strain evidence="2">LMG 21967 / CNCM I-2342 / ORS 2060</strain>
    </source>
</reference>
<evidence type="ECO:0000313" key="1">
    <source>
        <dbReference type="EMBL" id="ACL55285.1"/>
    </source>
</evidence>
<dbReference type="OrthoDB" id="2962756at2"/>
<evidence type="ECO:0000313" key="2">
    <source>
        <dbReference type="Proteomes" id="UP000008207"/>
    </source>
</evidence>
<gene>
    <name evidence="1" type="ordered locus">Mnod_0241</name>
</gene>
<dbReference type="eggNOG" id="ENOG5030BD1">
    <property type="taxonomic scope" value="Bacteria"/>
</dbReference>
<keyword evidence="2" id="KW-1185">Reference proteome</keyword>
<dbReference type="HOGENOM" id="CLU_077425_0_0_5"/>
<organism evidence="1 2">
    <name type="scientific">Methylobacterium nodulans (strain LMG 21967 / CNCM I-2342 / ORS 2060)</name>
    <dbReference type="NCBI Taxonomy" id="460265"/>
    <lineage>
        <taxon>Bacteria</taxon>
        <taxon>Pseudomonadati</taxon>
        <taxon>Pseudomonadota</taxon>
        <taxon>Alphaproteobacteria</taxon>
        <taxon>Hyphomicrobiales</taxon>
        <taxon>Methylobacteriaceae</taxon>
        <taxon>Methylobacterium</taxon>
    </lineage>
</organism>
<accession>B8I9N2</accession>
<dbReference type="RefSeq" id="WP_015926998.1">
    <property type="nucleotide sequence ID" value="NC_011894.1"/>
</dbReference>
<dbReference type="Proteomes" id="UP000008207">
    <property type="component" value="Chromosome"/>
</dbReference>
<protein>
    <submittedName>
        <fullName evidence="1">Uncharacterized protein</fullName>
    </submittedName>
</protein>
<dbReference type="EMBL" id="CP001349">
    <property type="protein sequence ID" value="ACL55285.1"/>
    <property type="molecule type" value="Genomic_DNA"/>
</dbReference>
<name>B8I9N2_METNO</name>